<organism evidence="2 3">
    <name type="scientific">Sinanodonta woodiana</name>
    <name type="common">Chinese pond mussel</name>
    <name type="synonym">Anodonta woodiana</name>
    <dbReference type="NCBI Taxonomy" id="1069815"/>
    <lineage>
        <taxon>Eukaryota</taxon>
        <taxon>Metazoa</taxon>
        <taxon>Spiralia</taxon>
        <taxon>Lophotrochozoa</taxon>
        <taxon>Mollusca</taxon>
        <taxon>Bivalvia</taxon>
        <taxon>Autobranchia</taxon>
        <taxon>Heteroconchia</taxon>
        <taxon>Palaeoheterodonta</taxon>
        <taxon>Unionida</taxon>
        <taxon>Unionoidea</taxon>
        <taxon>Unionidae</taxon>
        <taxon>Unioninae</taxon>
        <taxon>Sinanodonta</taxon>
    </lineage>
</organism>
<feature type="region of interest" description="Disordered" evidence="1">
    <location>
        <begin position="1"/>
        <end position="27"/>
    </location>
</feature>
<keyword evidence="3" id="KW-1185">Reference proteome</keyword>
<protein>
    <submittedName>
        <fullName evidence="2">Uncharacterized protein</fullName>
    </submittedName>
</protein>
<dbReference type="AlphaFoldDB" id="A0ABD3VFR7"/>
<gene>
    <name evidence="2" type="ORF">ACJMK2_010090</name>
</gene>
<evidence type="ECO:0000313" key="3">
    <source>
        <dbReference type="Proteomes" id="UP001634394"/>
    </source>
</evidence>
<reference evidence="2 3" key="1">
    <citation type="submission" date="2024-11" db="EMBL/GenBank/DDBJ databases">
        <title>Chromosome-level genome assembly of the freshwater bivalve Anodonta woodiana.</title>
        <authorList>
            <person name="Chen X."/>
        </authorList>
    </citation>
    <scope>NUCLEOTIDE SEQUENCE [LARGE SCALE GENOMIC DNA]</scope>
    <source>
        <strain evidence="2">MN2024</strain>
        <tissue evidence="2">Gills</tissue>
    </source>
</reference>
<dbReference type="Proteomes" id="UP001634394">
    <property type="component" value="Unassembled WGS sequence"/>
</dbReference>
<sequence length="212" mass="23832">MSHRIANADTETKTETEGQGTCCADTRTEDDGQARIDKANPYISERPSCSRQTDLVNCPFLLNTYINKIKLSNDKCLSVSPEAGSRLLTAHTDSLYARVSAWMDKDFKTSASCSNVYKLAHAFFTSDEQINMCRNLFEVEIISKEQNKFSSKLLMWLLEMKMQTIESDIKKKQAKSYHDIPVDLSTAADTQTPAAKGKLWYIAGACIHKIKD</sequence>
<accession>A0ABD3VFR7</accession>
<proteinExistence type="predicted"/>
<dbReference type="EMBL" id="JBJQND010000012">
    <property type="protein sequence ID" value="KAL3859906.1"/>
    <property type="molecule type" value="Genomic_DNA"/>
</dbReference>
<evidence type="ECO:0000256" key="1">
    <source>
        <dbReference type="SAM" id="MobiDB-lite"/>
    </source>
</evidence>
<name>A0ABD3VFR7_SINWO</name>
<evidence type="ECO:0000313" key="2">
    <source>
        <dbReference type="EMBL" id="KAL3859906.1"/>
    </source>
</evidence>
<comment type="caution">
    <text evidence="2">The sequence shown here is derived from an EMBL/GenBank/DDBJ whole genome shotgun (WGS) entry which is preliminary data.</text>
</comment>